<dbReference type="Gene3D" id="3.30.565.10">
    <property type="entry name" value="Histidine kinase-like ATPase, C-terminal domain"/>
    <property type="match status" value="1"/>
</dbReference>
<dbReference type="InterPro" id="IPR003660">
    <property type="entry name" value="HAMP_dom"/>
</dbReference>
<dbReference type="SUPFAM" id="SSF158472">
    <property type="entry name" value="HAMP domain-like"/>
    <property type="match status" value="1"/>
</dbReference>
<keyword evidence="7 10" id="KW-0812">Transmembrane</keyword>
<dbReference type="PANTHER" id="PTHR43065">
    <property type="entry name" value="SENSOR HISTIDINE KINASE"/>
    <property type="match status" value="1"/>
</dbReference>
<dbReference type="Proteomes" id="UP000193136">
    <property type="component" value="Unassembled WGS sequence"/>
</dbReference>
<comment type="catalytic activity">
    <reaction evidence="1">
        <text>ATP + protein L-histidine = ADP + protein N-phospho-L-histidine.</text>
        <dbReference type="EC" id="2.7.13.3"/>
    </reaction>
</comment>
<dbReference type="Gene3D" id="3.30.450.290">
    <property type="match status" value="1"/>
</dbReference>
<dbReference type="PANTHER" id="PTHR43065:SF42">
    <property type="entry name" value="TWO-COMPONENT SENSOR PPRA"/>
    <property type="match status" value="1"/>
</dbReference>
<gene>
    <name evidence="13" type="ORF">B5V00_08790</name>
</gene>
<keyword evidence="8 13" id="KW-0418">Kinase</keyword>
<dbReference type="SUPFAM" id="SSF55874">
    <property type="entry name" value="ATPase domain of HSP90 chaperone/DNA topoisomerase II/histidine kinase"/>
    <property type="match status" value="1"/>
</dbReference>
<proteinExistence type="predicted"/>
<evidence type="ECO:0000259" key="12">
    <source>
        <dbReference type="PROSITE" id="PS50885"/>
    </source>
</evidence>
<keyword evidence="9 10" id="KW-1133">Transmembrane helix</keyword>
<dbReference type="Pfam" id="PF00512">
    <property type="entry name" value="HisKA"/>
    <property type="match status" value="1"/>
</dbReference>
<evidence type="ECO:0000256" key="6">
    <source>
        <dbReference type="ARBA" id="ARBA00022679"/>
    </source>
</evidence>
<evidence type="ECO:0000313" key="13">
    <source>
        <dbReference type="EMBL" id="ORJ60336.1"/>
    </source>
</evidence>
<dbReference type="CDD" id="cd06225">
    <property type="entry name" value="HAMP"/>
    <property type="match status" value="1"/>
</dbReference>
<dbReference type="Gene3D" id="1.10.8.500">
    <property type="entry name" value="HAMP domain in histidine kinase"/>
    <property type="match status" value="1"/>
</dbReference>
<dbReference type="InterPro" id="IPR029151">
    <property type="entry name" value="Sensor-like_sf"/>
</dbReference>
<dbReference type="Pfam" id="PF21563">
    <property type="entry name" value="Mcp40H-20_sensor"/>
    <property type="match status" value="1"/>
</dbReference>
<comment type="subcellular location">
    <subcellularLocation>
        <location evidence="2">Cell membrane</location>
        <topology evidence="2">Multi-pass membrane protein</topology>
    </subcellularLocation>
</comment>
<sequence>MIFNSLVIRVIILNILLVAVVIGTFTMFHIRREEQHLIQSTRESAKLLLTTVEKSIFNSMRVGNSYDVQAILEMVGRSHRLTNVRIFHPDGTILKSARPDEIGRQIDSFDLNLYQNNRSEGVFKTDNGEVLGMVKPIVSDERCFICHGYGRKVVGVLNLNFSLNEMTGQIWESYQFFMLHMVVSIVILSAGTSFLLLRFVKRPIETMAETMAKVEEGDLSVRLEPKYADEMGSLVRSFNSMVDNLQKAQAELEEYHYQQMQRADRLASVGEMATGLAHEIKNPLAGISGAISVLAEDFPESDPRREVVDQILAQIARLNKTVTDLLYFGRPGKPEFSWVDINGLIKETLFFVGQHPEARNIHRVKEFARDLPPAWADVKQIQQVFFNIIINAIQAMEEGGTLTVQTSRAINATGTDVLRVEISDTGPGIAPAALERIFVPFFTTKNQGTGLGLPICKQLVEQHGGMLKVVSKIGEGSTFIIEIPVQQHPSFESKEEPRVET</sequence>
<evidence type="ECO:0000256" key="5">
    <source>
        <dbReference type="ARBA" id="ARBA00022553"/>
    </source>
</evidence>
<dbReference type="Gene3D" id="1.10.287.130">
    <property type="match status" value="1"/>
</dbReference>
<dbReference type="PRINTS" id="PR00344">
    <property type="entry name" value="BCTRLSENSOR"/>
</dbReference>
<dbReference type="PROSITE" id="PS50109">
    <property type="entry name" value="HIS_KIN"/>
    <property type="match status" value="1"/>
</dbReference>
<dbReference type="InterPro" id="IPR005467">
    <property type="entry name" value="His_kinase_dom"/>
</dbReference>
<dbReference type="InterPro" id="IPR048904">
    <property type="entry name" value="Mcp40H-20-like_sensor"/>
</dbReference>
<dbReference type="SMART" id="SM00304">
    <property type="entry name" value="HAMP"/>
    <property type="match status" value="1"/>
</dbReference>
<dbReference type="SUPFAM" id="SSF103190">
    <property type="entry name" value="Sensory domain-like"/>
    <property type="match status" value="1"/>
</dbReference>
<dbReference type="RefSeq" id="WP_085010408.1">
    <property type="nucleotide sequence ID" value="NZ_NAAD01000009.1"/>
</dbReference>
<evidence type="ECO:0000256" key="10">
    <source>
        <dbReference type="SAM" id="Phobius"/>
    </source>
</evidence>
<dbReference type="InterPro" id="IPR036097">
    <property type="entry name" value="HisK_dim/P_sf"/>
</dbReference>
<dbReference type="AlphaFoldDB" id="A0A1X0Y5C3"/>
<evidence type="ECO:0000256" key="9">
    <source>
        <dbReference type="ARBA" id="ARBA00022989"/>
    </source>
</evidence>
<dbReference type="GO" id="GO:0000155">
    <property type="term" value="F:phosphorelay sensor kinase activity"/>
    <property type="evidence" value="ECO:0007669"/>
    <property type="project" value="InterPro"/>
</dbReference>
<dbReference type="InterPro" id="IPR003594">
    <property type="entry name" value="HATPase_dom"/>
</dbReference>
<dbReference type="OrthoDB" id="9781147at2"/>
<dbReference type="Pfam" id="PF02518">
    <property type="entry name" value="HATPase_c"/>
    <property type="match status" value="1"/>
</dbReference>
<reference evidence="13 14" key="1">
    <citation type="submission" date="2017-03" db="EMBL/GenBank/DDBJ databases">
        <title>Genome sequence of Geothermobacter sp. EPR-M, Deep-Sea Iron Reducer.</title>
        <authorList>
            <person name="Tully B."/>
            <person name="Savalia P."/>
            <person name="Abuyen K."/>
            <person name="Baughan C."/>
            <person name="Romero E."/>
            <person name="Ronkowski C."/>
            <person name="Torres B."/>
            <person name="Tremblay J."/>
            <person name="Trujillo A."/>
            <person name="Tyler M."/>
            <person name="Perez-Rodriguez I."/>
            <person name="Amend J."/>
        </authorList>
    </citation>
    <scope>NUCLEOTIDE SEQUENCE [LARGE SCALE GENOMIC DNA]</scope>
    <source>
        <strain evidence="13 14">EPR-M</strain>
    </source>
</reference>
<keyword evidence="14" id="KW-1185">Reference proteome</keyword>
<keyword evidence="6" id="KW-0808">Transferase</keyword>
<keyword evidence="5" id="KW-0597">Phosphoprotein</keyword>
<dbReference type="InterPro" id="IPR004358">
    <property type="entry name" value="Sig_transdc_His_kin-like_C"/>
</dbReference>
<comment type="caution">
    <text evidence="13">The sequence shown here is derived from an EMBL/GenBank/DDBJ whole genome shotgun (WGS) entry which is preliminary data.</text>
</comment>
<evidence type="ECO:0000256" key="2">
    <source>
        <dbReference type="ARBA" id="ARBA00004651"/>
    </source>
</evidence>
<dbReference type="STRING" id="1969733.B5V00_08790"/>
<dbReference type="InterPro" id="IPR036890">
    <property type="entry name" value="HATPase_C_sf"/>
</dbReference>
<keyword evidence="10" id="KW-0472">Membrane</keyword>
<dbReference type="EC" id="2.7.13.3" evidence="3"/>
<dbReference type="PROSITE" id="PS50885">
    <property type="entry name" value="HAMP"/>
    <property type="match status" value="1"/>
</dbReference>
<protein>
    <recommendedName>
        <fullName evidence="3">histidine kinase</fullName>
        <ecNumber evidence="3">2.7.13.3</ecNumber>
    </recommendedName>
</protein>
<evidence type="ECO:0000256" key="4">
    <source>
        <dbReference type="ARBA" id="ARBA00022475"/>
    </source>
</evidence>
<feature type="domain" description="HAMP" evidence="12">
    <location>
        <begin position="198"/>
        <end position="250"/>
    </location>
</feature>
<feature type="transmembrane region" description="Helical" evidence="10">
    <location>
        <begin position="6"/>
        <end position="28"/>
    </location>
</feature>
<evidence type="ECO:0000256" key="8">
    <source>
        <dbReference type="ARBA" id="ARBA00022777"/>
    </source>
</evidence>
<evidence type="ECO:0000256" key="7">
    <source>
        <dbReference type="ARBA" id="ARBA00022692"/>
    </source>
</evidence>
<dbReference type="SUPFAM" id="SSF47384">
    <property type="entry name" value="Homodimeric domain of signal transducing histidine kinase"/>
    <property type="match status" value="1"/>
</dbReference>
<dbReference type="Pfam" id="PF00672">
    <property type="entry name" value="HAMP"/>
    <property type="match status" value="1"/>
</dbReference>
<accession>A0A1X0Y5C3</accession>
<dbReference type="EMBL" id="NAAD01000009">
    <property type="protein sequence ID" value="ORJ60336.1"/>
    <property type="molecule type" value="Genomic_DNA"/>
</dbReference>
<keyword evidence="4" id="KW-1003">Cell membrane</keyword>
<organism evidence="13 14">
    <name type="scientific">Geothermobacter hydrogeniphilus</name>
    <dbReference type="NCBI Taxonomy" id="1969733"/>
    <lineage>
        <taxon>Bacteria</taxon>
        <taxon>Pseudomonadati</taxon>
        <taxon>Thermodesulfobacteriota</taxon>
        <taxon>Desulfuromonadia</taxon>
        <taxon>Desulfuromonadales</taxon>
        <taxon>Geothermobacteraceae</taxon>
        <taxon>Geothermobacter</taxon>
    </lineage>
</organism>
<dbReference type="SMART" id="SM00387">
    <property type="entry name" value="HATPase_c"/>
    <property type="match status" value="1"/>
</dbReference>
<dbReference type="SMART" id="SM00388">
    <property type="entry name" value="HisKA"/>
    <property type="match status" value="1"/>
</dbReference>
<name>A0A1X0Y5C3_9BACT</name>
<feature type="domain" description="Histidine kinase" evidence="11">
    <location>
        <begin position="275"/>
        <end position="487"/>
    </location>
</feature>
<dbReference type="InterPro" id="IPR003661">
    <property type="entry name" value="HisK_dim/P_dom"/>
</dbReference>
<evidence type="ECO:0000256" key="1">
    <source>
        <dbReference type="ARBA" id="ARBA00000085"/>
    </source>
</evidence>
<feature type="transmembrane region" description="Helical" evidence="10">
    <location>
        <begin position="176"/>
        <end position="197"/>
    </location>
</feature>
<evidence type="ECO:0000259" key="11">
    <source>
        <dbReference type="PROSITE" id="PS50109"/>
    </source>
</evidence>
<evidence type="ECO:0000256" key="3">
    <source>
        <dbReference type="ARBA" id="ARBA00012438"/>
    </source>
</evidence>
<dbReference type="GO" id="GO:0005886">
    <property type="term" value="C:plasma membrane"/>
    <property type="evidence" value="ECO:0007669"/>
    <property type="project" value="UniProtKB-SubCell"/>
</dbReference>
<dbReference type="CDD" id="cd00082">
    <property type="entry name" value="HisKA"/>
    <property type="match status" value="1"/>
</dbReference>
<evidence type="ECO:0000313" key="14">
    <source>
        <dbReference type="Proteomes" id="UP000193136"/>
    </source>
</evidence>